<sequence length="262" mass="26639">MAIPRSTFIALRRTLAGLALGCVAATALAAQNGEVPQHLRGTITEVGDHAFSVESHPDGKIHRVTFDDATRLAAVDRSSLDQIEEGTFIGTANVPGTDGKPSQALEVVVFPDAMRGTGEGDYPWDTPRGAMSEGSVDAKAGAEKLGGASSGSTMTNGTVSSTSGQAMGAGEKLGGAASGSTMTNGTVDSSQAQDGTLTLTVDYGNGSKQIQVPSDVPVVKVRKGQRDDLKSGAAVFVAGDMNQDPIPAKVVIVGIDGTVPPM</sequence>
<dbReference type="EMBL" id="CP159578">
    <property type="protein sequence ID" value="XCJ79950.1"/>
    <property type="molecule type" value="Genomic_DNA"/>
</dbReference>
<evidence type="ECO:0000313" key="3">
    <source>
        <dbReference type="EMBL" id="XCJ79950.1"/>
    </source>
</evidence>
<evidence type="ECO:0008006" key="4">
    <source>
        <dbReference type="Google" id="ProtNLM"/>
    </source>
</evidence>
<feature type="region of interest" description="Disordered" evidence="1">
    <location>
        <begin position="143"/>
        <end position="191"/>
    </location>
</feature>
<dbReference type="AlphaFoldDB" id="A0AB74UDR9"/>
<dbReference type="RefSeq" id="WP_353980814.1">
    <property type="nucleotide sequence ID" value="NZ_CP159578.1"/>
</dbReference>
<name>A0AB74UDR9_9GAMM</name>
<feature type="chain" id="PRO_5044491003" description="DUF5666 domain-containing protein" evidence="2">
    <location>
        <begin position="30"/>
        <end position="262"/>
    </location>
</feature>
<feature type="compositionally biased region" description="Polar residues" evidence="1">
    <location>
        <begin position="150"/>
        <end position="165"/>
    </location>
</feature>
<proteinExistence type="predicted"/>
<gene>
    <name evidence="3" type="ORF">ABV408_01895</name>
</gene>
<reference evidence="3" key="1">
    <citation type="submission" date="2024-06" db="EMBL/GenBank/DDBJ databases">
        <title>Complete genome of Salinicola endophyticus HNIBRBA4755.</title>
        <authorList>
            <person name="Shin S.Y."/>
            <person name="Kang H."/>
            <person name="Song J."/>
        </authorList>
    </citation>
    <scope>NUCLEOTIDE SEQUENCE</scope>
    <source>
        <strain evidence="3">HNIBRBA4755</strain>
    </source>
</reference>
<evidence type="ECO:0000256" key="2">
    <source>
        <dbReference type="SAM" id="SignalP"/>
    </source>
</evidence>
<protein>
    <recommendedName>
        <fullName evidence="4">DUF5666 domain-containing protein</fullName>
    </recommendedName>
</protein>
<evidence type="ECO:0000256" key="1">
    <source>
        <dbReference type="SAM" id="MobiDB-lite"/>
    </source>
</evidence>
<keyword evidence="2" id="KW-0732">Signal</keyword>
<organism evidence="3">
    <name type="scientific">Salinicola endophyticus</name>
    <dbReference type="NCBI Taxonomy" id="1949083"/>
    <lineage>
        <taxon>Bacteria</taxon>
        <taxon>Pseudomonadati</taxon>
        <taxon>Pseudomonadota</taxon>
        <taxon>Gammaproteobacteria</taxon>
        <taxon>Oceanospirillales</taxon>
        <taxon>Halomonadaceae</taxon>
        <taxon>Salinicola</taxon>
    </lineage>
</organism>
<accession>A0AB74UDR9</accession>
<feature type="compositionally biased region" description="Polar residues" evidence="1">
    <location>
        <begin position="178"/>
        <end position="191"/>
    </location>
</feature>
<feature type="signal peptide" evidence="2">
    <location>
        <begin position="1"/>
        <end position="29"/>
    </location>
</feature>